<dbReference type="KEGG" id="amob:HG15A2_39730"/>
<keyword evidence="8" id="KW-0411">Iron-sulfur</keyword>
<dbReference type="SUPFAM" id="SSF52343">
    <property type="entry name" value="Ferredoxin reductase-like, C-terminal NADP-linked domain"/>
    <property type="match status" value="1"/>
</dbReference>
<keyword evidence="6 11" id="KW-0560">Oxidoreductase</keyword>
<dbReference type="PANTHER" id="PTHR47354:SF8">
    <property type="entry name" value="1,2-PHENYLACETYL-COA EPOXIDASE, SUBUNIT E"/>
    <property type="match status" value="1"/>
</dbReference>
<protein>
    <submittedName>
        <fullName evidence="11">Flavohemoprotein</fullName>
        <ecNumber evidence="11">1.14.12.17</ecNumber>
    </submittedName>
</protein>
<evidence type="ECO:0000256" key="6">
    <source>
        <dbReference type="ARBA" id="ARBA00023002"/>
    </source>
</evidence>
<evidence type="ECO:0000313" key="12">
    <source>
        <dbReference type="Proteomes" id="UP000319852"/>
    </source>
</evidence>
<dbReference type="EC" id="1.14.12.17" evidence="11"/>
<dbReference type="InterPro" id="IPR036010">
    <property type="entry name" value="2Fe-2S_ferredoxin-like_sf"/>
</dbReference>
<dbReference type="PANTHER" id="PTHR47354">
    <property type="entry name" value="NADH OXIDOREDUCTASE HCR"/>
    <property type="match status" value="1"/>
</dbReference>
<evidence type="ECO:0000256" key="8">
    <source>
        <dbReference type="ARBA" id="ARBA00023014"/>
    </source>
</evidence>
<dbReference type="CDD" id="cd00207">
    <property type="entry name" value="fer2"/>
    <property type="match status" value="1"/>
</dbReference>
<dbReference type="GO" id="GO:0008941">
    <property type="term" value="F:nitric oxide dioxygenase NAD(P)H activity"/>
    <property type="evidence" value="ECO:0007669"/>
    <property type="project" value="UniProtKB-EC"/>
</dbReference>
<dbReference type="Pfam" id="PF00111">
    <property type="entry name" value="Fer2"/>
    <property type="match status" value="1"/>
</dbReference>
<dbReference type="PROSITE" id="PS00197">
    <property type="entry name" value="2FE2S_FER_1"/>
    <property type="match status" value="1"/>
</dbReference>
<dbReference type="EMBL" id="CP036263">
    <property type="protein sequence ID" value="QDT00634.1"/>
    <property type="molecule type" value="Genomic_DNA"/>
</dbReference>
<evidence type="ECO:0000256" key="2">
    <source>
        <dbReference type="ARBA" id="ARBA00022630"/>
    </source>
</evidence>
<dbReference type="GO" id="GO:0046872">
    <property type="term" value="F:metal ion binding"/>
    <property type="evidence" value="ECO:0007669"/>
    <property type="project" value="UniProtKB-KW"/>
</dbReference>
<dbReference type="AlphaFoldDB" id="A0A517N0K3"/>
<dbReference type="InterPro" id="IPR001041">
    <property type="entry name" value="2Fe-2S_ferredoxin-type"/>
</dbReference>
<feature type="domain" description="2Fe-2S ferredoxin-type" evidence="9">
    <location>
        <begin position="333"/>
        <end position="414"/>
    </location>
</feature>
<dbReference type="Gene3D" id="3.40.50.80">
    <property type="entry name" value="Nucleotide-binding domain of ferredoxin-NADP reductase (FNR) module"/>
    <property type="match status" value="1"/>
</dbReference>
<keyword evidence="4" id="KW-0479">Metal-binding</keyword>
<dbReference type="PROSITE" id="PS51384">
    <property type="entry name" value="FAD_FR"/>
    <property type="match status" value="1"/>
</dbReference>
<dbReference type="InterPro" id="IPR017938">
    <property type="entry name" value="Riboflavin_synthase-like_b-brl"/>
</dbReference>
<evidence type="ECO:0000259" key="9">
    <source>
        <dbReference type="PROSITE" id="PS51085"/>
    </source>
</evidence>
<dbReference type="InterPro" id="IPR039261">
    <property type="entry name" value="FNR_nucleotide-bd"/>
</dbReference>
<reference evidence="11 12" key="1">
    <citation type="submission" date="2019-02" db="EMBL/GenBank/DDBJ databases">
        <title>Deep-cultivation of Planctomycetes and their phenomic and genomic characterization uncovers novel biology.</title>
        <authorList>
            <person name="Wiegand S."/>
            <person name="Jogler M."/>
            <person name="Boedeker C."/>
            <person name="Pinto D."/>
            <person name="Vollmers J."/>
            <person name="Rivas-Marin E."/>
            <person name="Kohn T."/>
            <person name="Peeters S.H."/>
            <person name="Heuer A."/>
            <person name="Rast P."/>
            <person name="Oberbeckmann S."/>
            <person name="Bunk B."/>
            <person name="Jeske O."/>
            <person name="Meyerdierks A."/>
            <person name="Storesund J.E."/>
            <person name="Kallscheuer N."/>
            <person name="Luecker S."/>
            <person name="Lage O.M."/>
            <person name="Pohl T."/>
            <person name="Merkel B.J."/>
            <person name="Hornburger P."/>
            <person name="Mueller R.-W."/>
            <person name="Bruemmer F."/>
            <person name="Labrenz M."/>
            <person name="Spormann A.M."/>
            <person name="Op den Camp H."/>
            <person name="Overmann J."/>
            <person name="Amann R."/>
            <person name="Jetten M.S.M."/>
            <person name="Mascher T."/>
            <person name="Medema M.H."/>
            <person name="Devos D.P."/>
            <person name="Kaster A.-K."/>
            <person name="Ovreas L."/>
            <person name="Rohde M."/>
            <person name="Galperin M.Y."/>
            <person name="Jogler C."/>
        </authorList>
    </citation>
    <scope>NUCLEOTIDE SEQUENCE [LARGE SCALE GENOMIC DNA]</scope>
    <source>
        <strain evidence="11 12">HG15A2</strain>
    </source>
</reference>
<dbReference type="SUPFAM" id="SSF63380">
    <property type="entry name" value="Riboflavin synthase domain-like"/>
    <property type="match status" value="1"/>
</dbReference>
<dbReference type="RefSeq" id="WP_145062247.1">
    <property type="nucleotide sequence ID" value="NZ_CP036263.1"/>
</dbReference>
<gene>
    <name evidence="11" type="primary">hmp_2</name>
    <name evidence="11" type="ORF">HG15A2_39730</name>
</gene>
<evidence type="ECO:0000256" key="4">
    <source>
        <dbReference type="ARBA" id="ARBA00022723"/>
    </source>
</evidence>
<dbReference type="InterPro" id="IPR006058">
    <property type="entry name" value="2Fe2S_fd_BS"/>
</dbReference>
<keyword evidence="7" id="KW-0408">Iron</keyword>
<proteinExistence type="predicted"/>
<dbReference type="GO" id="GO:0051537">
    <property type="term" value="F:2 iron, 2 sulfur cluster binding"/>
    <property type="evidence" value="ECO:0007669"/>
    <property type="project" value="UniProtKB-KW"/>
</dbReference>
<dbReference type="PRINTS" id="PR00406">
    <property type="entry name" value="CYTB5RDTASE"/>
</dbReference>
<dbReference type="PROSITE" id="PS51085">
    <property type="entry name" value="2FE2S_FER_2"/>
    <property type="match status" value="1"/>
</dbReference>
<feature type="domain" description="FAD-binding FR-type" evidence="10">
    <location>
        <begin position="70"/>
        <end position="184"/>
    </location>
</feature>
<keyword evidence="12" id="KW-1185">Reference proteome</keyword>
<sequence>MLDAPALGLLSGAALLGAAGVRAGLAARTEKQRQRRKTQKHSNEQQQFNSQLAAALEWARASQPALKAWHGTRQFTVTAVIDEAAHCRSYYLEPTDGKPLPRYAPGQYLTFHLPTPDTAAPLVRCYSLSDHWREDRYRVTIKHALPPADQPGIAPGLGSSFFHQHVVVGSNVYSEAPQGSFFFDAADSLPVVFIAGGIGVTPMMSMIAALASRNDQRQAWLFQGFRNRNEHTFHRELTKHSQRLPRLQIRTAYSQPQDPSHSGYDHHGYIDINYLQRELQTNNYRFYVCGPPTMMQSLVPALWAWGVPREHVHFEAFGPATIRGIDMPECDPCDVFFSRAEKTVRWDGEHDTLLAAATAAGVEVSTGCLAGNCGQCRLNVVAGRVAHLKQPGVELTDGECLACIAVPEGDVVLE</sequence>
<dbReference type="InterPro" id="IPR050415">
    <property type="entry name" value="MRET"/>
</dbReference>
<dbReference type="GO" id="GO:0050660">
    <property type="term" value="F:flavin adenine dinucleotide binding"/>
    <property type="evidence" value="ECO:0007669"/>
    <property type="project" value="TreeGrafter"/>
</dbReference>
<evidence type="ECO:0000256" key="3">
    <source>
        <dbReference type="ARBA" id="ARBA00022714"/>
    </source>
</evidence>
<name>A0A517N0K3_9BACT</name>
<evidence type="ECO:0000259" key="10">
    <source>
        <dbReference type="PROSITE" id="PS51384"/>
    </source>
</evidence>
<keyword evidence="2" id="KW-0285">Flavoprotein</keyword>
<dbReference type="InterPro" id="IPR012675">
    <property type="entry name" value="Beta-grasp_dom_sf"/>
</dbReference>
<accession>A0A517N0K3</accession>
<organism evidence="11 12">
    <name type="scientific">Adhaeretor mobilis</name>
    <dbReference type="NCBI Taxonomy" id="1930276"/>
    <lineage>
        <taxon>Bacteria</taxon>
        <taxon>Pseudomonadati</taxon>
        <taxon>Planctomycetota</taxon>
        <taxon>Planctomycetia</taxon>
        <taxon>Pirellulales</taxon>
        <taxon>Lacipirellulaceae</taxon>
        <taxon>Adhaeretor</taxon>
    </lineage>
</organism>
<dbReference type="OrthoDB" id="9801223at2"/>
<dbReference type="InterPro" id="IPR017927">
    <property type="entry name" value="FAD-bd_FR_type"/>
</dbReference>
<keyword evidence="3" id="KW-0001">2Fe-2S</keyword>
<evidence type="ECO:0000256" key="7">
    <source>
        <dbReference type="ARBA" id="ARBA00023004"/>
    </source>
</evidence>
<dbReference type="Pfam" id="PF00175">
    <property type="entry name" value="NAD_binding_1"/>
    <property type="match status" value="1"/>
</dbReference>
<dbReference type="SUPFAM" id="SSF54292">
    <property type="entry name" value="2Fe-2S ferredoxin-like"/>
    <property type="match status" value="1"/>
</dbReference>
<evidence type="ECO:0000313" key="11">
    <source>
        <dbReference type="EMBL" id="QDT00634.1"/>
    </source>
</evidence>
<comment type="cofactor">
    <cofactor evidence="1">
        <name>FAD</name>
        <dbReference type="ChEBI" id="CHEBI:57692"/>
    </cofactor>
</comment>
<dbReference type="Gene3D" id="2.40.30.10">
    <property type="entry name" value="Translation factors"/>
    <property type="match status" value="1"/>
</dbReference>
<dbReference type="CDD" id="cd06184">
    <property type="entry name" value="flavohem_like_fad_nad_binding"/>
    <property type="match status" value="1"/>
</dbReference>
<evidence type="ECO:0000256" key="1">
    <source>
        <dbReference type="ARBA" id="ARBA00001974"/>
    </source>
</evidence>
<dbReference type="InterPro" id="IPR001433">
    <property type="entry name" value="OxRdtase_FAD/NAD-bd"/>
</dbReference>
<dbReference type="Gene3D" id="3.10.20.30">
    <property type="match status" value="1"/>
</dbReference>
<keyword evidence="5" id="KW-0274">FAD</keyword>
<dbReference type="Proteomes" id="UP000319852">
    <property type="component" value="Chromosome"/>
</dbReference>
<evidence type="ECO:0000256" key="5">
    <source>
        <dbReference type="ARBA" id="ARBA00022827"/>
    </source>
</evidence>